<proteinExistence type="predicted"/>
<comment type="caution">
    <text evidence="1">The sequence shown here is derived from an EMBL/GenBank/DDBJ whole genome shotgun (WGS) entry which is preliminary data.</text>
</comment>
<dbReference type="AlphaFoldDB" id="A0A2R7YRI5"/>
<evidence type="ECO:0000313" key="1">
    <source>
        <dbReference type="EMBL" id="PUA79020.1"/>
    </source>
</evidence>
<dbReference type="OrthoDB" id="3785005at2"/>
<dbReference type="EMBL" id="PYXZ01000013">
    <property type="protein sequence ID" value="PUA79020.1"/>
    <property type="molecule type" value="Genomic_DNA"/>
</dbReference>
<organism evidence="1 2">
    <name type="scientific">Nocardioides currus</name>
    <dbReference type="NCBI Taxonomy" id="2133958"/>
    <lineage>
        <taxon>Bacteria</taxon>
        <taxon>Bacillati</taxon>
        <taxon>Actinomycetota</taxon>
        <taxon>Actinomycetes</taxon>
        <taxon>Propionibacteriales</taxon>
        <taxon>Nocardioidaceae</taxon>
        <taxon>Nocardioides</taxon>
    </lineage>
</organism>
<dbReference type="Proteomes" id="UP000244867">
    <property type="component" value="Unassembled WGS sequence"/>
</dbReference>
<dbReference type="RefSeq" id="WP_108346840.1">
    <property type="nucleotide sequence ID" value="NZ_PYXZ01000013.1"/>
</dbReference>
<gene>
    <name evidence="1" type="ORF">C7S10_21335</name>
</gene>
<sequence>MDDPEDAVAADPMMRVLRERHPDVDIVLLPPVEPILDRPSATWAQCRALQHHADTVLATLSLNLGHEPATRVDYWWSQAHPEVRRWVTAASYADLGDDGARALLRALGNLLVRLGWEPRPAADGSPRLRGVAGPFELIASAADDAVSVNITSDPLYVPAQLHEALLAGEGADA</sequence>
<protein>
    <submittedName>
        <fullName evidence="1">Uncharacterized protein</fullName>
    </submittedName>
</protein>
<accession>A0A2R7YRI5</accession>
<name>A0A2R7YRI5_9ACTN</name>
<reference evidence="1 2" key="1">
    <citation type="submission" date="2018-03" db="EMBL/GenBank/DDBJ databases">
        <authorList>
            <person name="Keele B.F."/>
        </authorList>
    </citation>
    <scope>NUCLEOTIDE SEQUENCE [LARGE SCALE GENOMIC DNA]</scope>
    <source>
        <strain evidence="1 2">IB-3</strain>
    </source>
</reference>
<evidence type="ECO:0000313" key="2">
    <source>
        <dbReference type="Proteomes" id="UP000244867"/>
    </source>
</evidence>
<keyword evidence="2" id="KW-1185">Reference proteome</keyword>